<organism evidence="1 2">
    <name type="scientific">Sphingobacterium deserti</name>
    <dbReference type="NCBI Taxonomy" id="1229276"/>
    <lineage>
        <taxon>Bacteria</taxon>
        <taxon>Pseudomonadati</taxon>
        <taxon>Bacteroidota</taxon>
        <taxon>Sphingobacteriia</taxon>
        <taxon>Sphingobacteriales</taxon>
        <taxon>Sphingobacteriaceae</taxon>
        <taxon>Sphingobacterium</taxon>
    </lineage>
</organism>
<accession>A0A0B8T5X7</accession>
<evidence type="ECO:0000313" key="2">
    <source>
        <dbReference type="Proteomes" id="UP000031802"/>
    </source>
</evidence>
<keyword evidence="2" id="KW-1185">Reference proteome</keyword>
<sequence>MKTSSKLLIILAIAIFVLPLSILSYTVSRGRVGLDEYSNTFHEEATQSDKEDRYLKTTALPAFQKVKVLGHAPKPGNINIVFVKSDKYAIKIDKNSASHFSATVNENRELVITGEEPYFYHNTVYIFAPSAQELTLKNVGAKIEANTEHLAILGDSITELRFAPESSIGELIVELKNSTVSMSNPQRDVASPDAQAGNAKLDVFNSNVRIEHPNFDNMQIKAERSKIIFDKGSSGNLINSLYLHTLGQNSITLDSVGVGSIKGALSEETTIDLPIQQLRKLINNQ</sequence>
<dbReference type="EMBL" id="JJMU01000001">
    <property type="protein sequence ID" value="KGE16188.1"/>
    <property type="molecule type" value="Genomic_DNA"/>
</dbReference>
<dbReference type="STRING" id="1229276.DI53_0021"/>
<name>A0A0B8T5X7_9SPHI</name>
<dbReference type="OrthoDB" id="704721at2"/>
<protein>
    <submittedName>
        <fullName evidence="1">Uncharacterized protein</fullName>
    </submittedName>
</protein>
<dbReference type="Proteomes" id="UP000031802">
    <property type="component" value="Unassembled WGS sequence"/>
</dbReference>
<reference evidence="2" key="1">
    <citation type="submission" date="2014-04" db="EMBL/GenBank/DDBJ databases">
        <title>Whole-Genome optical mapping and complete genome sequence of Sphingobacterium deserti sp. nov., a new spaces isolated from desert in the west of China.</title>
        <authorList>
            <person name="Teng C."/>
            <person name="Zhou Z."/>
            <person name="Li X."/>
            <person name="Chen M."/>
            <person name="Lin M."/>
            <person name="Wang L."/>
            <person name="Su S."/>
            <person name="Zhang C."/>
            <person name="Zhang W."/>
        </authorList>
    </citation>
    <scope>NUCLEOTIDE SEQUENCE [LARGE SCALE GENOMIC DNA]</scope>
    <source>
        <strain evidence="2">ACCC05744</strain>
    </source>
</reference>
<gene>
    <name evidence="1" type="ORF">DI53_0021</name>
</gene>
<proteinExistence type="predicted"/>
<reference evidence="1 2" key="2">
    <citation type="journal article" date="2015" name="PLoS ONE">
        <title>Whole-Genome Optical Mapping and Finished Genome Sequence of Sphingobacterium deserti sp. nov., a New Species Isolated from the Western Desert of China.</title>
        <authorList>
            <person name="Teng C."/>
            <person name="Zhou Z."/>
            <person name="Molnar I."/>
            <person name="Li X."/>
            <person name="Tang R."/>
            <person name="Chen M."/>
            <person name="Wang L."/>
            <person name="Su S."/>
            <person name="Zhang W."/>
            <person name="Lin M."/>
        </authorList>
    </citation>
    <scope>NUCLEOTIDE SEQUENCE [LARGE SCALE GENOMIC DNA]</scope>
    <source>
        <strain evidence="2">ACCC05744</strain>
    </source>
</reference>
<comment type="caution">
    <text evidence="1">The sequence shown here is derived from an EMBL/GenBank/DDBJ whole genome shotgun (WGS) entry which is preliminary data.</text>
</comment>
<dbReference type="RefSeq" id="WP_037494071.1">
    <property type="nucleotide sequence ID" value="NZ_JJMU01000001.1"/>
</dbReference>
<evidence type="ECO:0000313" key="1">
    <source>
        <dbReference type="EMBL" id="KGE16188.1"/>
    </source>
</evidence>
<dbReference type="PATRIC" id="fig|1229276.3.peg.22"/>
<dbReference type="AlphaFoldDB" id="A0A0B8T5X7"/>